<accession>A0A2T5G2U9</accession>
<proteinExistence type="predicted"/>
<dbReference type="AlphaFoldDB" id="A0A2T5G2U9"/>
<evidence type="ECO:0000256" key="2">
    <source>
        <dbReference type="ARBA" id="ARBA00022475"/>
    </source>
</evidence>
<dbReference type="Pfam" id="PF04024">
    <property type="entry name" value="PspC"/>
    <property type="match status" value="1"/>
</dbReference>
<reference evidence="8 9" key="1">
    <citation type="submission" date="2017-09" db="EMBL/GenBank/DDBJ databases">
        <title>Sphingomonas panjinensis sp.nov., isolated from oil-contaminated soil.</title>
        <authorList>
            <person name="Wang L."/>
            <person name="Chen L."/>
        </authorList>
    </citation>
    <scope>NUCLEOTIDE SEQUENCE [LARGE SCALE GENOMIC DNA]</scope>
    <source>
        <strain evidence="8 9">FW-11</strain>
    </source>
</reference>
<comment type="subcellular location">
    <subcellularLocation>
        <location evidence="1">Cell membrane</location>
        <topology evidence="1">Single-pass membrane protein</topology>
    </subcellularLocation>
</comment>
<evidence type="ECO:0000256" key="4">
    <source>
        <dbReference type="ARBA" id="ARBA00022989"/>
    </source>
</evidence>
<evidence type="ECO:0000256" key="1">
    <source>
        <dbReference type="ARBA" id="ARBA00004162"/>
    </source>
</evidence>
<dbReference type="OrthoDB" id="7359894at2"/>
<dbReference type="InterPro" id="IPR052027">
    <property type="entry name" value="PspC"/>
</dbReference>
<dbReference type="PANTHER" id="PTHR33885">
    <property type="entry name" value="PHAGE SHOCK PROTEIN C"/>
    <property type="match status" value="1"/>
</dbReference>
<keyword evidence="9" id="KW-1185">Reference proteome</keyword>
<gene>
    <name evidence="8" type="ORF">CLG96_05135</name>
</gene>
<sequence length="65" mass="7008">MSAKQFRLNKSDARLMGVCAGIGDYTGLDPLIVRLVTVLLTLCAFGPAMLLAYLIIGLIATDRPR</sequence>
<dbReference type="RefSeq" id="WP_107966705.1">
    <property type="nucleotide sequence ID" value="NZ_NWBU01000004.1"/>
</dbReference>
<dbReference type="GO" id="GO:0005886">
    <property type="term" value="C:plasma membrane"/>
    <property type="evidence" value="ECO:0007669"/>
    <property type="project" value="UniProtKB-SubCell"/>
</dbReference>
<name>A0A2T5G2U9_9SPHN</name>
<evidence type="ECO:0000256" key="3">
    <source>
        <dbReference type="ARBA" id="ARBA00022692"/>
    </source>
</evidence>
<organism evidence="8 9">
    <name type="scientific">Sphingomonas oleivorans</name>
    <dbReference type="NCBI Taxonomy" id="1735121"/>
    <lineage>
        <taxon>Bacteria</taxon>
        <taxon>Pseudomonadati</taxon>
        <taxon>Pseudomonadota</taxon>
        <taxon>Alphaproteobacteria</taxon>
        <taxon>Sphingomonadales</taxon>
        <taxon>Sphingomonadaceae</taxon>
        <taxon>Sphingomonas</taxon>
    </lineage>
</organism>
<comment type="caution">
    <text evidence="8">The sequence shown here is derived from an EMBL/GenBank/DDBJ whole genome shotgun (WGS) entry which is preliminary data.</text>
</comment>
<keyword evidence="3 6" id="KW-0812">Transmembrane</keyword>
<evidence type="ECO:0000259" key="7">
    <source>
        <dbReference type="Pfam" id="PF04024"/>
    </source>
</evidence>
<feature type="domain" description="Phage shock protein PspC N-terminal" evidence="7">
    <location>
        <begin position="4"/>
        <end position="60"/>
    </location>
</feature>
<keyword evidence="2" id="KW-1003">Cell membrane</keyword>
<dbReference type="InterPro" id="IPR007168">
    <property type="entry name" value="Phageshock_PspC_N"/>
</dbReference>
<dbReference type="Proteomes" id="UP000244162">
    <property type="component" value="Unassembled WGS sequence"/>
</dbReference>
<dbReference type="PANTHER" id="PTHR33885:SF3">
    <property type="entry name" value="PHAGE SHOCK PROTEIN C"/>
    <property type="match status" value="1"/>
</dbReference>
<protein>
    <submittedName>
        <fullName evidence="8">Stress-responsive transcriptional regulator</fullName>
    </submittedName>
</protein>
<evidence type="ECO:0000256" key="6">
    <source>
        <dbReference type="SAM" id="Phobius"/>
    </source>
</evidence>
<evidence type="ECO:0000256" key="5">
    <source>
        <dbReference type="ARBA" id="ARBA00023136"/>
    </source>
</evidence>
<keyword evidence="4 6" id="KW-1133">Transmembrane helix</keyword>
<feature type="transmembrane region" description="Helical" evidence="6">
    <location>
        <begin position="31"/>
        <end position="60"/>
    </location>
</feature>
<evidence type="ECO:0000313" key="8">
    <source>
        <dbReference type="EMBL" id="PTQ13473.1"/>
    </source>
</evidence>
<keyword evidence="5 6" id="KW-0472">Membrane</keyword>
<dbReference type="EMBL" id="NWBU01000004">
    <property type="protein sequence ID" value="PTQ13473.1"/>
    <property type="molecule type" value="Genomic_DNA"/>
</dbReference>
<evidence type="ECO:0000313" key="9">
    <source>
        <dbReference type="Proteomes" id="UP000244162"/>
    </source>
</evidence>